<reference evidence="1" key="1">
    <citation type="submission" date="2020-06" db="EMBL/GenBank/DDBJ databases">
        <authorList>
            <person name="Li T."/>
            <person name="Hu X."/>
            <person name="Zhang T."/>
            <person name="Song X."/>
            <person name="Zhang H."/>
            <person name="Dai N."/>
            <person name="Sheng W."/>
            <person name="Hou X."/>
            <person name="Wei L."/>
        </authorList>
    </citation>
    <scope>NUCLEOTIDE SEQUENCE</scope>
    <source>
        <strain evidence="1">KEN8</strain>
        <tissue evidence="1">Leaf</tissue>
    </source>
</reference>
<accession>A0AAW2P7V4</accession>
<dbReference type="EMBL" id="JACGWM010000009">
    <property type="protein sequence ID" value="KAL0352130.1"/>
    <property type="molecule type" value="Genomic_DNA"/>
</dbReference>
<sequence length="236" mass="27493">MDWAQMMVLMLPGRLSALLIIPRILRLIMVRGRVLLMLGLVHITVPYNYVSGLADRFHDVVRAAEQLLWNGCTQSQLGVVAELVYIKVPALTPRLQRLYASEVTAEQMTWHANHQTKEGSMCYPSDVEAWRHYHRTYPDFAAEPHNVRLGMCMSYEYMFLTMVIHGFANPVVVDMKELRLQGMKSHDCHMTYWWDCDDEPMFRVFHMLAGKYIQKTFSVTRSSLVKPLWLANDIWL</sequence>
<comment type="caution">
    <text evidence="1">The sequence shown here is derived from an EMBL/GenBank/DDBJ whole genome shotgun (WGS) entry which is preliminary data.</text>
</comment>
<name>A0AAW2P7V4_9LAMI</name>
<evidence type="ECO:0000313" key="1">
    <source>
        <dbReference type="EMBL" id="KAL0352130.1"/>
    </source>
</evidence>
<proteinExistence type="predicted"/>
<dbReference type="AlphaFoldDB" id="A0AAW2P7V4"/>
<protein>
    <submittedName>
        <fullName evidence="1">Uncharacterized protein</fullName>
    </submittedName>
</protein>
<gene>
    <name evidence="1" type="ORF">Scaly_1601700</name>
</gene>
<reference evidence="1" key="2">
    <citation type="journal article" date="2024" name="Plant">
        <title>Genomic evolution and insights into agronomic trait innovations of Sesamum species.</title>
        <authorList>
            <person name="Miao H."/>
            <person name="Wang L."/>
            <person name="Qu L."/>
            <person name="Liu H."/>
            <person name="Sun Y."/>
            <person name="Le M."/>
            <person name="Wang Q."/>
            <person name="Wei S."/>
            <person name="Zheng Y."/>
            <person name="Lin W."/>
            <person name="Duan Y."/>
            <person name="Cao H."/>
            <person name="Xiong S."/>
            <person name="Wang X."/>
            <person name="Wei L."/>
            <person name="Li C."/>
            <person name="Ma Q."/>
            <person name="Ju M."/>
            <person name="Zhao R."/>
            <person name="Li G."/>
            <person name="Mu C."/>
            <person name="Tian Q."/>
            <person name="Mei H."/>
            <person name="Zhang T."/>
            <person name="Gao T."/>
            <person name="Zhang H."/>
        </authorList>
    </citation>
    <scope>NUCLEOTIDE SEQUENCE</scope>
    <source>
        <strain evidence="1">KEN8</strain>
    </source>
</reference>
<organism evidence="1">
    <name type="scientific">Sesamum calycinum</name>
    <dbReference type="NCBI Taxonomy" id="2727403"/>
    <lineage>
        <taxon>Eukaryota</taxon>
        <taxon>Viridiplantae</taxon>
        <taxon>Streptophyta</taxon>
        <taxon>Embryophyta</taxon>
        <taxon>Tracheophyta</taxon>
        <taxon>Spermatophyta</taxon>
        <taxon>Magnoliopsida</taxon>
        <taxon>eudicotyledons</taxon>
        <taxon>Gunneridae</taxon>
        <taxon>Pentapetalae</taxon>
        <taxon>asterids</taxon>
        <taxon>lamiids</taxon>
        <taxon>Lamiales</taxon>
        <taxon>Pedaliaceae</taxon>
        <taxon>Sesamum</taxon>
    </lineage>
</organism>